<dbReference type="Proteomes" id="UP001152798">
    <property type="component" value="Chromosome 1"/>
</dbReference>
<accession>A0A9P0H189</accession>
<organism evidence="1 2">
    <name type="scientific">Nezara viridula</name>
    <name type="common">Southern green stink bug</name>
    <name type="synonym">Cimex viridulus</name>
    <dbReference type="NCBI Taxonomy" id="85310"/>
    <lineage>
        <taxon>Eukaryota</taxon>
        <taxon>Metazoa</taxon>
        <taxon>Ecdysozoa</taxon>
        <taxon>Arthropoda</taxon>
        <taxon>Hexapoda</taxon>
        <taxon>Insecta</taxon>
        <taxon>Pterygota</taxon>
        <taxon>Neoptera</taxon>
        <taxon>Paraneoptera</taxon>
        <taxon>Hemiptera</taxon>
        <taxon>Heteroptera</taxon>
        <taxon>Panheteroptera</taxon>
        <taxon>Pentatomomorpha</taxon>
        <taxon>Pentatomoidea</taxon>
        <taxon>Pentatomidae</taxon>
        <taxon>Pentatominae</taxon>
        <taxon>Nezara</taxon>
    </lineage>
</organism>
<name>A0A9P0H189_NEZVI</name>
<proteinExistence type="predicted"/>
<evidence type="ECO:0000313" key="1">
    <source>
        <dbReference type="EMBL" id="CAH1391126.1"/>
    </source>
</evidence>
<reference evidence="1" key="1">
    <citation type="submission" date="2022-01" db="EMBL/GenBank/DDBJ databases">
        <authorList>
            <person name="King R."/>
        </authorList>
    </citation>
    <scope>NUCLEOTIDE SEQUENCE</scope>
</reference>
<evidence type="ECO:0000313" key="2">
    <source>
        <dbReference type="Proteomes" id="UP001152798"/>
    </source>
</evidence>
<sequence length="77" mass="8484">MPLEAIKPLISCARGCPARVKRLGSIWLAGFTLFTHWDREGNRTMLHVHQPTGWPGVSLPLAVRSSAAVVEEHPAEE</sequence>
<protein>
    <submittedName>
        <fullName evidence="1">Uncharacterized protein</fullName>
    </submittedName>
</protein>
<gene>
    <name evidence="1" type="ORF">NEZAVI_LOCUS2205</name>
</gene>
<dbReference type="AlphaFoldDB" id="A0A9P0H189"/>
<dbReference type="EMBL" id="OV725077">
    <property type="protein sequence ID" value="CAH1391126.1"/>
    <property type="molecule type" value="Genomic_DNA"/>
</dbReference>
<keyword evidence="2" id="KW-1185">Reference proteome</keyword>